<evidence type="ECO:0000313" key="1">
    <source>
        <dbReference type="EMBL" id="KZT71590.1"/>
    </source>
</evidence>
<protein>
    <submittedName>
        <fullName evidence="1">Uncharacterized protein</fullName>
    </submittedName>
</protein>
<keyword evidence="2" id="KW-1185">Reference proteome</keyword>
<sequence length="68" mass="7780">MMSLIRARAPTLILFGSLQTAMWSWVYMRWQQPSLIQGPLPTHIPKGHIGQARFHQPRASLPSSYATY</sequence>
<dbReference type="OrthoDB" id="2717443at2759"/>
<accession>A0A165S6E4</accession>
<dbReference type="EMBL" id="KV429045">
    <property type="protein sequence ID" value="KZT71590.1"/>
    <property type="molecule type" value="Genomic_DNA"/>
</dbReference>
<dbReference type="AlphaFoldDB" id="A0A165S6E4"/>
<dbReference type="Proteomes" id="UP000076727">
    <property type="component" value="Unassembled WGS sequence"/>
</dbReference>
<gene>
    <name evidence="1" type="ORF">DAEQUDRAFT_724126</name>
</gene>
<organism evidence="1 2">
    <name type="scientific">Daedalea quercina L-15889</name>
    <dbReference type="NCBI Taxonomy" id="1314783"/>
    <lineage>
        <taxon>Eukaryota</taxon>
        <taxon>Fungi</taxon>
        <taxon>Dikarya</taxon>
        <taxon>Basidiomycota</taxon>
        <taxon>Agaricomycotina</taxon>
        <taxon>Agaricomycetes</taxon>
        <taxon>Polyporales</taxon>
        <taxon>Fomitopsis</taxon>
    </lineage>
</organism>
<evidence type="ECO:0000313" key="2">
    <source>
        <dbReference type="Proteomes" id="UP000076727"/>
    </source>
</evidence>
<proteinExistence type="predicted"/>
<reference evidence="1 2" key="1">
    <citation type="journal article" date="2016" name="Mol. Biol. Evol.">
        <title>Comparative Genomics of Early-Diverging Mushroom-Forming Fungi Provides Insights into the Origins of Lignocellulose Decay Capabilities.</title>
        <authorList>
            <person name="Nagy L.G."/>
            <person name="Riley R."/>
            <person name="Tritt A."/>
            <person name="Adam C."/>
            <person name="Daum C."/>
            <person name="Floudas D."/>
            <person name="Sun H."/>
            <person name="Yadav J.S."/>
            <person name="Pangilinan J."/>
            <person name="Larsson K.H."/>
            <person name="Matsuura K."/>
            <person name="Barry K."/>
            <person name="Labutti K."/>
            <person name="Kuo R."/>
            <person name="Ohm R.A."/>
            <person name="Bhattacharya S.S."/>
            <person name="Shirouzu T."/>
            <person name="Yoshinaga Y."/>
            <person name="Martin F.M."/>
            <person name="Grigoriev I.V."/>
            <person name="Hibbett D.S."/>
        </authorList>
    </citation>
    <scope>NUCLEOTIDE SEQUENCE [LARGE SCALE GENOMIC DNA]</scope>
    <source>
        <strain evidence="1 2">L-15889</strain>
    </source>
</reference>
<name>A0A165S6E4_9APHY</name>